<dbReference type="PANTHER" id="PTHR12466:SF8">
    <property type="entry name" value="PARAFIBROMIN"/>
    <property type="match status" value="1"/>
</dbReference>
<feature type="region of interest" description="Disordered" evidence="5">
    <location>
        <begin position="244"/>
        <end position="278"/>
    </location>
</feature>
<evidence type="ECO:0000256" key="1">
    <source>
        <dbReference type="ARBA" id="ARBA00004123"/>
    </source>
</evidence>
<keyword evidence="9" id="KW-1185">Reference proteome</keyword>
<evidence type="ECO:0000259" key="6">
    <source>
        <dbReference type="Pfam" id="PF05179"/>
    </source>
</evidence>
<dbReference type="InterPro" id="IPR038103">
    <property type="entry name" value="CDC73_C_sf"/>
</dbReference>
<evidence type="ECO:0000256" key="3">
    <source>
        <dbReference type="ARBA" id="ARBA00023163"/>
    </source>
</evidence>
<dbReference type="Gene3D" id="3.40.50.11990">
    <property type="entry name" value="RNA polymerase II accessory factor, Cdc73 C-terminal domain"/>
    <property type="match status" value="1"/>
</dbReference>
<keyword evidence="4" id="KW-0539">Nucleus</keyword>
<feature type="domain" description="Cell division control protein 73 C-terminal" evidence="6">
    <location>
        <begin position="282"/>
        <end position="435"/>
    </location>
</feature>
<dbReference type="GO" id="GO:0032968">
    <property type="term" value="P:positive regulation of transcription elongation by RNA polymerase II"/>
    <property type="evidence" value="ECO:0007669"/>
    <property type="project" value="TreeGrafter"/>
</dbReference>
<dbReference type="Pfam" id="PF05179">
    <property type="entry name" value="CDC73_C"/>
    <property type="match status" value="1"/>
</dbReference>
<dbReference type="Pfam" id="PF16050">
    <property type="entry name" value="CDC73_N"/>
    <property type="match status" value="1"/>
</dbReference>
<dbReference type="GO" id="GO:0000993">
    <property type="term" value="F:RNA polymerase II complex binding"/>
    <property type="evidence" value="ECO:0007669"/>
    <property type="project" value="TreeGrafter"/>
</dbReference>
<gene>
    <name evidence="8" type="ORF">MSPICULIGERA_LOCUS15738</name>
</gene>
<dbReference type="GO" id="GO:0006368">
    <property type="term" value="P:transcription elongation by RNA polymerase II"/>
    <property type="evidence" value="ECO:0007669"/>
    <property type="project" value="InterPro"/>
</dbReference>
<organism evidence="8 9">
    <name type="scientific">Mesorhabditis spiculigera</name>
    <dbReference type="NCBI Taxonomy" id="96644"/>
    <lineage>
        <taxon>Eukaryota</taxon>
        <taxon>Metazoa</taxon>
        <taxon>Ecdysozoa</taxon>
        <taxon>Nematoda</taxon>
        <taxon>Chromadorea</taxon>
        <taxon>Rhabditida</taxon>
        <taxon>Rhabditina</taxon>
        <taxon>Rhabditomorpha</taxon>
        <taxon>Rhabditoidea</taxon>
        <taxon>Rhabditidae</taxon>
        <taxon>Mesorhabditinae</taxon>
        <taxon>Mesorhabditis</taxon>
    </lineage>
</organism>
<comment type="caution">
    <text evidence="8">The sequence shown here is derived from an EMBL/GenBank/DDBJ whole genome shotgun (WGS) entry which is preliminary data.</text>
</comment>
<evidence type="ECO:0000256" key="5">
    <source>
        <dbReference type="SAM" id="MobiDB-lite"/>
    </source>
</evidence>
<evidence type="ECO:0000313" key="8">
    <source>
        <dbReference type="EMBL" id="CAJ0577465.1"/>
    </source>
</evidence>
<accession>A0AA36CYS4</accession>
<name>A0AA36CYS4_9BILA</name>
<dbReference type="PANTHER" id="PTHR12466">
    <property type="entry name" value="CDC73 DOMAIN PROTEIN"/>
    <property type="match status" value="1"/>
</dbReference>
<dbReference type="GO" id="GO:0016593">
    <property type="term" value="C:Cdc73/Paf1 complex"/>
    <property type="evidence" value="ECO:0007669"/>
    <property type="project" value="InterPro"/>
</dbReference>
<reference evidence="8" key="1">
    <citation type="submission" date="2023-06" db="EMBL/GenBank/DDBJ databases">
        <authorList>
            <person name="Delattre M."/>
        </authorList>
    </citation>
    <scope>NUCLEOTIDE SEQUENCE</scope>
    <source>
        <strain evidence="8">AF72</strain>
    </source>
</reference>
<evidence type="ECO:0000313" key="9">
    <source>
        <dbReference type="Proteomes" id="UP001177023"/>
    </source>
</evidence>
<comment type="subcellular location">
    <subcellularLocation>
        <location evidence="1">Nucleus</location>
    </subcellularLocation>
</comment>
<dbReference type="InterPro" id="IPR031336">
    <property type="entry name" value="CDC73_C"/>
</dbReference>
<dbReference type="EMBL" id="CATQJA010002651">
    <property type="protein sequence ID" value="CAJ0577465.1"/>
    <property type="molecule type" value="Genomic_DNA"/>
</dbReference>
<evidence type="ECO:0008006" key="10">
    <source>
        <dbReference type="Google" id="ProtNLM"/>
    </source>
</evidence>
<sequence length="445" mass="51696">MDHPLQVLREYAQGRRTFKEIVQGNDTYYMFDGIVYDKNAKTNLTIYGRTDDYYTLESLYFIWERRDISHPAYVKEAARRSIRAVGRPDRRDLLDYLRGDRQEVPSNFDRLALPTPSIPAFRFKEFEPEHKRAKLDPSAETTVQWEAGSATSAVDESNLHELDDNSTADKIAALREKTANHQKRATVLDDMDITTDEAVPLPPSILRKLERVWHTRSNCMESRIKNNDFSCVLKVIQGLKMRDERAARNNNNVDPNPRTKPGYSRYNQEQQDTDAPKKRTCRTPIIIIPPSTNQYSIISMYNVRNVLQELSFATEDVGKQQGKLEKEVLIQRKKGDETVPYRVVDAPQRLTSEEWDRVVAVFAMGPTWQFKGWPLCKGDPNEMFHHVPGFHLTYDNANVHPNVAKLPIKVLALSPYKRHLDRARLQCFWEMVDRHIAKNKPHLRF</sequence>
<comment type="similarity">
    <text evidence="2">Belongs to the CDC73 family.</text>
</comment>
<evidence type="ECO:0000259" key="7">
    <source>
        <dbReference type="Pfam" id="PF16050"/>
    </source>
</evidence>
<dbReference type="Proteomes" id="UP001177023">
    <property type="component" value="Unassembled WGS sequence"/>
</dbReference>
<keyword evidence="3" id="KW-0804">Transcription</keyword>
<dbReference type="InterPro" id="IPR032041">
    <property type="entry name" value="Cdc73_N"/>
</dbReference>
<evidence type="ECO:0000256" key="4">
    <source>
        <dbReference type="ARBA" id="ARBA00023242"/>
    </source>
</evidence>
<dbReference type="InterPro" id="IPR007852">
    <property type="entry name" value="Cdc73/Parafibromin"/>
</dbReference>
<feature type="domain" description="Paf1 complex subunit Cdc73 N-terminal" evidence="7">
    <location>
        <begin position="1"/>
        <end position="269"/>
    </location>
</feature>
<protein>
    <recommendedName>
        <fullName evidence="10">Parafibromin</fullName>
    </recommendedName>
</protein>
<dbReference type="AlphaFoldDB" id="A0AA36CYS4"/>
<evidence type="ECO:0000256" key="2">
    <source>
        <dbReference type="ARBA" id="ARBA00010427"/>
    </source>
</evidence>
<proteinExistence type="inferred from homology"/>
<feature type="non-terminal residue" evidence="8">
    <location>
        <position position="445"/>
    </location>
</feature>